<evidence type="ECO:0000313" key="12">
    <source>
        <dbReference type="EMBL" id="KAJ1969443.1"/>
    </source>
</evidence>
<evidence type="ECO:0000256" key="10">
    <source>
        <dbReference type="ARBA" id="ARBA00023303"/>
    </source>
</evidence>
<feature type="transmembrane region" description="Helical" evidence="11">
    <location>
        <begin position="134"/>
        <end position="155"/>
    </location>
</feature>
<dbReference type="Proteomes" id="UP001151582">
    <property type="component" value="Unassembled WGS sequence"/>
</dbReference>
<keyword evidence="2" id="KW-0813">Transport</keyword>
<evidence type="ECO:0000313" key="13">
    <source>
        <dbReference type="Proteomes" id="UP001151582"/>
    </source>
</evidence>
<dbReference type="InterPro" id="IPR047871">
    <property type="entry name" value="K_chnl_Slo-like"/>
</dbReference>
<keyword evidence="8" id="KW-0406">Ion transport</keyword>
<comment type="subcellular location">
    <subcellularLocation>
        <location evidence="1">Membrane</location>
        <topology evidence="1">Multi-pass membrane protein</topology>
    </subcellularLocation>
</comment>
<feature type="non-terminal residue" evidence="12">
    <location>
        <position position="347"/>
    </location>
</feature>
<comment type="caution">
    <text evidence="12">The sequence shown here is derived from an EMBL/GenBank/DDBJ whole genome shotgun (WGS) entry which is preliminary data.</text>
</comment>
<dbReference type="PANTHER" id="PTHR10027">
    <property type="entry name" value="CALCIUM-ACTIVATED POTASSIUM CHANNEL ALPHA CHAIN"/>
    <property type="match status" value="1"/>
</dbReference>
<dbReference type="OrthoDB" id="297496at2759"/>
<evidence type="ECO:0000256" key="3">
    <source>
        <dbReference type="ARBA" id="ARBA00022538"/>
    </source>
</evidence>
<feature type="transmembrane region" description="Helical" evidence="11">
    <location>
        <begin position="269"/>
        <end position="288"/>
    </location>
</feature>
<dbReference type="AlphaFoldDB" id="A0A9W8E9G3"/>
<evidence type="ECO:0000256" key="7">
    <source>
        <dbReference type="ARBA" id="ARBA00022989"/>
    </source>
</evidence>
<evidence type="ECO:0000256" key="8">
    <source>
        <dbReference type="ARBA" id="ARBA00023065"/>
    </source>
</evidence>
<evidence type="ECO:0000256" key="6">
    <source>
        <dbReference type="ARBA" id="ARBA00022958"/>
    </source>
</evidence>
<dbReference type="SUPFAM" id="SSF81324">
    <property type="entry name" value="Voltage-gated potassium channels"/>
    <property type="match status" value="1"/>
</dbReference>
<keyword evidence="7 11" id="KW-1133">Transmembrane helix</keyword>
<sequence>MDRAAKLFRLPPRAQPSTEAELPNTAAVYTGTCIPEPGTERPDHRQTWRELLLLTQQLSFYLDHSRLGRIWDLLDTALSIVQVSLFVWSTTAVGSHGQPLPLGLGHRVPYLLVAVVLLAQFAARHILLTGGYMSWFMALTILDTIPPIIAVSLSFTSAHTHASYLSAGVFVLFYPLCFVRLQRSLAQLLAPGQSSLVRLTEFQRKLLLLSSDIVTTLLAVAAALHTWLHHFSAHELEQGDKEFNYFDALFFCSVSITAGPSEDIIPDLLITRLVVMLIITLAAVFLPAPVGEILTLMRSVSHFDNYSADPRTNHVLMCGHLDYTAVCEFLTEFYNQDHGLRIMHTSV</sequence>
<name>A0A9W8E9G3_9FUNG</name>
<keyword evidence="3" id="KW-0633">Potassium transport</keyword>
<keyword evidence="5" id="KW-0631">Potassium channel</keyword>
<protein>
    <recommendedName>
        <fullName evidence="14">Ion transport domain-containing protein</fullName>
    </recommendedName>
</protein>
<evidence type="ECO:0008006" key="14">
    <source>
        <dbReference type="Google" id="ProtNLM"/>
    </source>
</evidence>
<dbReference type="GO" id="GO:0016020">
    <property type="term" value="C:membrane"/>
    <property type="evidence" value="ECO:0007669"/>
    <property type="project" value="UniProtKB-SubCell"/>
</dbReference>
<gene>
    <name evidence="12" type="ORF">H4R34_006162</name>
</gene>
<organism evidence="12 13">
    <name type="scientific">Dimargaris verticillata</name>
    <dbReference type="NCBI Taxonomy" id="2761393"/>
    <lineage>
        <taxon>Eukaryota</taxon>
        <taxon>Fungi</taxon>
        <taxon>Fungi incertae sedis</taxon>
        <taxon>Zoopagomycota</taxon>
        <taxon>Kickxellomycotina</taxon>
        <taxon>Dimargaritomycetes</taxon>
        <taxon>Dimargaritales</taxon>
        <taxon>Dimargaritaceae</taxon>
        <taxon>Dimargaris</taxon>
    </lineage>
</organism>
<feature type="transmembrane region" description="Helical" evidence="11">
    <location>
        <begin position="108"/>
        <end position="127"/>
    </location>
</feature>
<evidence type="ECO:0000256" key="4">
    <source>
        <dbReference type="ARBA" id="ARBA00022692"/>
    </source>
</evidence>
<keyword evidence="4 11" id="KW-0812">Transmembrane</keyword>
<evidence type="ECO:0000256" key="9">
    <source>
        <dbReference type="ARBA" id="ARBA00023136"/>
    </source>
</evidence>
<dbReference type="Gene3D" id="1.10.287.70">
    <property type="match status" value="1"/>
</dbReference>
<feature type="transmembrane region" description="Helical" evidence="11">
    <location>
        <begin position="161"/>
        <end position="179"/>
    </location>
</feature>
<reference evidence="12" key="1">
    <citation type="submission" date="2022-07" db="EMBL/GenBank/DDBJ databases">
        <title>Phylogenomic reconstructions and comparative analyses of Kickxellomycotina fungi.</title>
        <authorList>
            <person name="Reynolds N.K."/>
            <person name="Stajich J.E."/>
            <person name="Barry K."/>
            <person name="Grigoriev I.V."/>
            <person name="Crous P."/>
            <person name="Smith M.E."/>
        </authorList>
    </citation>
    <scope>NUCLEOTIDE SEQUENCE</scope>
    <source>
        <strain evidence="12">RSA 567</strain>
    </source>
</reference>
<keyword evidence="6" id="KW-0630">Potassium</keyword>
<keyword evidence="9 11" id="KW-0472">Membrane</keyword>
<dbReference type="EMBL" id="JANBQB010001941">
    <property type="protein sequence ID" value="KAJ1969443.1"/>
    <property type="molecule type" value="Genomic_DNA"/>
</dbReference>
<dbReference type="GO" id="GO:0005267">
    <property type="term" value="F:potassium channel activity"/>
    <property type="evidence" value="ECO:0007669"/>
    <property type="project" value="UniProtKB-KW"/>
</dbReference>
<evidence type="ECO:0000256" key="2">
    <source>
        <dbReference type="ARBA" id="ARBA00022448"/>
    </source>
</evidence>
<feature type="transmembrane region" description="Helical" evidence="11">
    <location>
        <begin position="206"/>
        <end position="228"/>
    </location>
</feature>
<dbReference type="PANTHER" id="PTHR10027:SF10">
    <property type="entry name" value="SLOWPOKE 2, ISOFORM D"/>
    <property type="match status" value="1"/>
</dbReference>
<proteinExistence type="predicted"/>
<accession>A0A9W8E9G3</accession>
<evidence type="ECO:0000256" key="5">
    <source>
        <dbReference type="ARBA" id="ARBA00022826"/>
    </source>
</evidence>
<evidence type="ECO:0000256" key="11">
    <source>
        <dbReference type="SAM" id="Phobius"/>
    </source>
</evidence>
<evidence type="ECO:0000256" key="1">
    <source>
        <dbReference type="ARBA" id="ARBA00004141"/>
    </source>
</evidence>
<keyword evidence="13" id="KW-1185">Reference proteome</keyword>
<keyword evidence="10" id="KW-0407">Ion channel</keyword>